<organism evidence="1">
    <name type="scientific">marine sediment metagenome</name>
    <dbReference type="NCBI Taxonomy" id="412755"/>
    <lineage>
        <taxon>unclassified sequences</taxon>
        <taxon>metagenomes</taxon>
        <taxon>ecological metagenomes</taxon>
    </lineage>
</organism>
<dbReference type="InterPro" id="IPR019546">
    <property type="entry name" value="TAT_signal_bac_arc"/>
</dbReference>
<protein>
    <recommendedName>
        <fullName evidence="2">Twin-arginine translocation signal domain-containing protein</fullName>
    </recommendedName>
</protein>
<dbReference type="AlphaFoldDB" id="A0A0F9BBZ0"/>
<dbReference type="Pfam" id="PF10518">
    <property type="entry name" value="TAT_signal"/>
    <property type="match status" value="1"/>
</dbReference>
<dbReference type="InterPro" id="IPR006311">
    <property type="entry name" value="TAT_signal"/>
</dbReference>
<dbReference type="EMBL" id="LAZR01052898">
    <property type="protein sequence ID" value="KKK81941.1"/>
    <property type="molecule type" value="Genomic_DNA"/>
</dbReference>
<proteinExistence type="predicted"/>
<comment type="caution">
    <text evidence="1">The sequence shown here is derived from an EMBL/GenBank/DDBJ whole genome shotgun (WGS) entry which is preliminary data.</text>
</comment>
<dbReference type="PROSITE" id="PS51318">
    <property type="entry name" value="TAT"/>
    <property type="match status" value="1"/>
</dbReference>
<evidence type="ECO:0000313" key="1">
    <source>
        <dbReference type="EMBL" id="KKK81941.1"/>
    </source>
</evidence>
<feature type="non-terminal residue" evidence="1">
    <location>
        <position position="59"/>
    </location>
</feature>
<gene>
    <name evidence="1" type="ORF">LCGC14_2808400</name>
</gene>
<accession>A0A0F9BBZ0</accession>
<evidence type="ECO:0008006" key="2">
    <source>
        <dbReference type="Google" id="ProtNLM"/>
    </source>
</evidence>
<dbReference type="NCBIfam" id="TIGR01409">
    <property type="entry name" value="TAT_signal_seq"/>
    <property type="match status" value="1"/>
</dbReference>
<reference evidence="1" key="1">
    <citation type="journal article" date="2015" name="Nature">
        <title>Complex archaea that bridge the gap between prokaryotes and eukaryotes.</title>
        <authorList>
            <person name="Spang A."/>
            <person name="Saw J.H."/>
            <person name="Jorgensen S.L."/>
            <person name="Zaremba-Niedzwiedzka K."/>
            <person name="Martijn J."/>
            <person name="Lind A.E."/>
            <person name="van Eijk R."/>
            <person name="Schleper C."/>
            <person name="Guy L."/>
            <person name="Ettema T.J."/>
        </authorList>
    </citation>
    <scope>NUCLEOTIDE SEQUENCE</scope>
</reference>
<sequence>MNRRNFLKLSLASATAAMIPSVLTAAIAVVTPVSHKGWECEVSRYKDTACKQVLWIKGG</sequence>
<name>A0A0F9BBZ0_9ZZZZ</name>